<evidence type="ECO:0000259" key="1">
    <source>
        <dbReference type="PROSITE" id="PS51841"/>
    </source>
</evidence>
<protein>
    <submittedName>
        <fullName evidence="2">Competence-like protein</fullName>
    </submittedName>
</protein>
<dbReference type="Pfam" id="PF00932">
    <property type="entry name" value="LTD"/>
    <property type="match status" value="1"/>
</dbReference>
<dbReference type="InterPro" id="IPR001322">
    <property type="entry name" value="Lamin_tail_dom"/>
</dbReference>
<dbReference type="PROSITE" id="PS51841">
    <property type="entry name" value="LTD"/>
    <property type="match status" value="1"/>
</dbReference>
<evidence type="ECO:0000313" key="2">
    <source>
        <dbReference type="EMBL" id="KUG17655.1"/>
    </source>
</evidence>
<organism evidence="2">
    <name type="scientific">hydrocarbon metagenome</name>
    <dbReference type="NCBI Taxonomy" id="938273"/>
    <lineage>
        <taxon>unclassified sequences</taxon>
        <taxon>metagenomes</taxon>
        <taxon>ecological metagenomes</taxon>
    </lineage>
</organism>
<dbReference type="SUPFAM" id="SSF74853">
    <property type="entry name" value="Lamin A/C globular tail domain"/>
    <property type="match status" value="1"/>
</dbReference>
<sequence>MLMKSTGGCLIRLAILLVFFALSLGGAAAAPAGVGTDIVKIISVNYQGADPWVEIANMGSGLMNLDGWSLKNRENQSYAFPANFTLKAGSTARVHFKDGRNSSSDLYHSALFWSEMGDTATLEDAAGRVISQYRYPIEVSTPGSASDNKPLSLPNAFSSDGMNPPFLPAYRPPPGKEMSSLRSSSSTPVNLTGHTFICHGGPLNWAWTTGLG</sequence>
<dbReference type="Gene3D" id="2.60.40.1260">
    <property type="entry name" value="Lamin Tail domain"/>
    <property type="match status" value="1"/>
</dbReference>
<dbReference type="EMBL" id="LNQE01001426">
    <property type="protein sequence ID" value="KUG17655.1"/>
    <property type="molecule type" value="Genomic_DNA"/>
</dbReference>
<reference evidence="2" key="1">
    <citation type="journal article" date="2015" name="Proc. Natl. Acad. Sci. U.S.A.">
        <title>Networks of energetic and metabolic interactions define dynamics in microbial communities.</title>
        <authorList>
            <person name="Embree M."/>
            <person name="Liu J.K."/>
            <person name="Al-Bassam M.M."/>
            <person name="Zengler K."/>
        </authorList>
    </citation>
    <scope>NUCLEOTIDE SEQUENCE</scope>
</reference>
<feature type="domain" description="LTD" evidence="1">
    <location>
        <begin position="25"/>
        <end position="137"/>
    </location>
</feature>
<dbReference type="InterPro" id="IPR036415">
    <property type="entry name" value="Lamin_tail_dom_sf"/>
</dbReference>
<comment type="caution">
    <text evidence="2">The sequence shown here is derived from an EMBL/GenBank/DDBJ whole genome shotgun (WGS) entry which is preliminary data.</text>
</comment>
<dbReference type="AlphaFoldDB" id="A0A0W8F9W4"/>
<proteinExistence type="predicted"/>
<name>A0A0W8F9W4_9ZZZZ</name>
<accession>A0A0W8F9W4</accession>
<gene>
    <name evidence="2" type="ORF">ASZ90_012654</name>
</gene>